<dbReference type="InterPro" id="IPR003591">
    <property type="entry name" value="Leu-rich_rpt_typical-subtyp"/>
</dbReference>
<evidence type="ECO:0000256" key="3">
    <source>
        <dbReference type="ARBA" id="ARBA00022614"/>
    </source>
</evidence>
<dbReference type="InterPro" id="IPR001611">
    <property type="entry name" value="Leu-rich_rpt"/>
</dbReference>
<reference evidence="13" key="3">
    <citation type="submission" date="2023-05" db="EMBL/GenBank/DDBJ databases">
        <authorList>
            <person name="Smith C.H."/>
        </authorList>
    </citation>
    <scope>NUCLEOTIDE SEQUENCE</scope>
    <source>
        <strain evidence="13">CHS0354</strain>
        <tissue evidence="13">Mantle</tissue>
    </source>
</reference>
<evidence type="ECO:0000256" key="2">
    <source>
        <dbReference type="ARBA" id="ARBA00009634"/>
    </source>
</evidence>
<dbReference type="Gene3D" id="3.40.50.10140">
    <property type="entry name" value="Toll/interleukin-1 receptor homology (TIR) domain"/>
    <property type="match status" value="1"/>
</dbReference>
<comment type="subcellular location">
    <subcellularLocation>
        <location evidence="1">Membrane</location>
        <topology evidence="1">Single-pass membrane protein</topology>
    </subcellularLocation>
</comment>
<dbReference type="SMART" id="SM00369">
    <property type="entry name" value="LRR_TYP"/>
    <property type="match status" value="3"/>
</dbReference>
<dbReference type="InterPro" id="IPR000157">
    <property type="entry name" value="TIR_dom"/>
</dbReference>
<reference evidence="13" key="2">
    <citation type="journal article" date="2021" name="Genome Biol. Evol.">
        <title>Developing a high-quality reference genome for a parasitic bivalve with doubly uniparental inheritance (Bivalvia: Unionida).</title>
        <authorList>
            <person name="Smith C.H."/>
        </authorList>
    </citation>
    <scope>NUCLEOTIDE SEQUENCE</scope>
    <source>
        <strain evidence="13">CHS0354</strain>
        <tissue evidence="13">Mantle</tissue>
    </source>
</reference>
<evidence type="ECO:0000259" key="12">
    <source>
        <dbReference type="PROSITE" id="PS50104"/>
    </source>
</evidence>
<keyword evidence="6" id="KW-0677">Repeat</keyword>
<accession>A0AAE0RNH8</accession>
<dbReference type="GO" id="GO:0038023">
    <property type="term" value="F:signaling receptor activity"/>
    <property type="evidence" value="ECO:0007669"/>
    <property type="project" value="TreeGrafter"/>
</dbReference>
<evidence type="ECO:0000256" key="7">
    <source>
        <dbReference type="ARBA" id="ARBA00022989"/>
    </source>
</evidence>
<dbReference type="GO" id="GO:0005886">
    <property type="term" value="C:plasma membrane"/>
    <property type="evidence" value="ECO:0007669"/>
    <property type="project" value="TreeGrafter"/>
</dbReference>
<dbReference type="SMART" id="SM00255">
    <property type="entry name" value="TIR"/>
    <property type="match status" value="1"/>
</dbReference>
<evidence type="ECO:0000256" key="11">
    <source>
        <dbReference type="SAM" id="Phobius"/>
    </source>
</evidence>
<dbReference type="SUPFAM" id="SSF52200">
    <property type="entry name" value="Toll/Interleukin receptor TIR domain"/>
    <property type="match status" value="1"/>
</dbReference>
<evidence type="ECO:0000256" key="6">
    <source>
        <dbReference type="ARBA" id="ARBA00022737"/>
    </source>
</evidence>
<evidence type="ECO:0000256" key="10">
    <source>
        <dbReference type="ARBA" id="ARBA00023180"/>
    </source>
</evidence>
<protein>
    <recommendedName>
        <fullName evidence="12">TIR domain-containing protein</fullName>
    </recommendedName>
</protein>
<name>A0AAE0RNH8_9BIVA</name>
<dbReference type="Proteomes" id="UP001195483">
    <property type="component" value="Unassembled WGS sequence"/>
</dbReference>
<comment type="similarity">
    <text evidence="2">Belongs to the Toll-like receptor family.</text>
</comment>
<dbReference type="PANTHER" id="PTHR24365">
    <property type="entry name" value="TOLL-LIKE RECEPTOR"/>
    <property type="match status" value="1"/>
</dbReference>
<keyword evidence="7 11" id="KW-1133">Transmembrane helix</keyword>
<keyword evidence="9" id="KW-0675">Receptor</keyword>
<keyword evidence="3" id="KW-0433">Leucine-rich repeat</keyword>
<sequence length="703" mass="81698">MKGDFVYPEERISFTDVSWGQVEELTLQSVIFFKFSKERLIGLPRLRVLRMPGTLKSIPYPEAFLVTPSIEVLDLSNNLWLSLKSVVSALNNTLPNLKYLDLGYVQNGLSEPFILDKDFAMAIEGKPLINLNVSNTKISLFDDGLTSKSIRYLNLSYTSGSWFVRNPNLNLFPNLEEIDISYTTFSTPNEYFIEQNSQIRQEVSCFRFLSSTKRFILNNIRMTYPIYLYNFSVEFNCSTIGVEEVYIRDSDIRWLNVNTNIILLSLKIINLEENYMEYLSPEIMKKAPNLREIYLAGNILSGMVDLGILFEGNSELEIVDLSHNRLRSIPSTMFATTPSLSILRLQGNALSIFHCSMEKLQNLKLLDLRDNMIKYVSRDTISGLLHTGFDHNRWGNTVFDKITSFINESESLLQEKSTVLLLKSFVNQLVIDFTGNLMECTCDRIWFNEWIILTNITLSGKQLYQCKFENGIHYMTNDFLNDLRYHCKLMDFLGVVIATPCTVFLMITCLIIIIIKRRNDKKILHRQEGLLERYNQNENIDQQRYFMFLSFAGKDDELVNNYIYPELEIFLRDKFGNNGNLICTGDTHFTPGRWIAEEIDRCLNKCDVFIMVVTPHFLQSDWCKYEVLLAKQKKKFKILLVSEEVFQQKIPSVLKDILKLCTRATWRLQDGQFFIKPEWRRICEGMIKGSLKTANNIEEEDTV</sequence>
<evidence type="ECO:0000256" key="1">
    <source>
        <dbReference type="ARBA" id="ARBA00004167"/>
    </source>
</evidence>
<dbReference type="EMBL" id="JAEAOA010001402">
    <property type="protein sequence ID" value="KAK3576621.1"/>
    <property type="molecule type" value="Genomic_DNA"/>
</dbReference>
<evidence type="ECO:0000256" key="9">
    <source>
        <dbReference type="ARBA" id="ARBA00023170"/>
    </source>
</evidence>
<feature type="domain" description="TIR" evidence="12">
    <location>
        <begin position="543"/>
        <end position="686"/>
    </location>
</feature>
<evidence type="ECO:0000313" key="13">
    <source>
        <dbReference type="EMBL" id="KAK3576621.1"/>
    </source>
</evidence>
<dbReference type="Gene3D" id="3.80.10.10">
    <property type="entry name" value="Ribonuclease Inhibitor"/>
    <property type="match status" value="3"/>
</dbReference>
<dbReference type="PANTHER" id="PTHR24365:SF541">
    <property type="entry name" value="PROTEIN TOLL-RELATED"/>
    <property type="match status" value="1"/>
</dbReference>
<dbReference type="PROSITE" id="PS51450">
    <property type="entry name" value="LRR"/>
    <property type="match status" value="1"/>
</dbReference>
<keyword evidence="8 11" id="KW-0472">Membrane</keyword>
<proteinExistence type="inferred from homology"/>
<keyword evidence="10" id="KW-0325">Glycoprotein</keyword>
<reference evidence="13" key="1">
    <citation type="journal article" date="2021" name="Genome Biol. Evol.">
        <title>A High-Quality Reference Genome for a Parasitic Bivalve with Doubly Uniparental Inheritance (Bivalvia: Unionida).</title>
        <authorList>
            <person name="Smith C.H."/>
        </authorList>
    </citation>
    <scope>NUCLEOTIDE SEQUENCE</scope>
    <source>
        <strain evidence="13">CHS0354</strain>
    </source>
</reference>
<keyword evidence="5" id="KW-0732">Signal</keyword>
<gene>
    <name evidence="13" type="ORF">CHS0354_023139</name>
</gene>
<dbReference type="InterPro" id="IPR032675">
    <property type="entry name" value="LRR_dom_sf"/>
</dbReference>
<keyword evidence="4 11" id="KW-0812">Transmembrane</keyword>
<dbReference type="InterPro" id="IPR035897">
    <property type="entry name" value="Toll_tir_struct_dom_sf"/>
</dbReference>
<dbReference type="PROSITE" id="PS50104">
    <property type="entry name" value="TIR"/>
    <property type="match status" value="1"/>
</dbReference>
<dbReference type="SUPFAM" id="SSF52058">
    <property type="entry name" value="L domain-like"/>
    <property type="match status" value="1"/>
</dbReference>
<evidence type="ECO:0000256" key="4">
    <source>
        <dbReference type="ARBA" id="ARBA00022692"/>
    </source>
</evidence>
<dbReference type="Pfam" id="PF13855">
    <property type="entry name" value="LRR_8"/>
    <property type="match status" value="1"/>
</dbReference>
<organism evidence="13 14">
    <name type="scientific">Potamilus streckersoni</name>
    <dbReference type="NCBI Taxonomy" id="2493646"/>
    <lineage>
        <taxon>Eukaryota</taxon>
        <taxon>Metazoa</taxon>
        <taxon>Spiralia</taxon>
        <taxon>Lophotrochozoa</taxon>
        <taxon>Mollusca</taxon>
        <taxon>Bivalvia</taxon>
        <taxon>Autobranchia</taxon>
        <taxon>Heteroconchia</taxon>
        <taxon>Palaeoheterodonta</taxon>
        <taxon>Unionida</taxon>
        <taxon>Unionoidea</taxon>
        <taxon>Unionidae</taxon>
        <taxon>Ambleminae</taxon>
        <taxon>Lampsilini</taxon>
        <taxon>Potamilus</taxon>
    </lineage>
</organism>
<dbReference type="AlphaFoldDB" id="A0AAE0RNH8"/>
<dbReference type="Pfam" id="PF01582">
    <property type="entry name" value="TIR"/>
    <property type="match status" value="1"/>
</dbReference>
<feature type="transmembrane region" description="Helical" evidence="11">
    <location>
        <begin position="492"/>
        <end position="515"/>
    </location>
</feature>
<comment type="caution">
    <text evidence="13">The sequence shown here is derived from an EMBL/GenBank/DDBJ whole genome shotgun (WGS) entry which is preliminary data.</text>
</comment>
<evidence type="ECO:0000256" key="8">
    <source>
        <dbReference type="ARBA" id="ARBA00023136"/>
    </source>
</evidence>
<evidence type="ECO:0000313" key="14">
    <source>
        <dbReference type="Proteomes" id="UP001195483"/>
    </source>
</evidence>
<dbReference type="GO" id="GO:0007165">
    <property type="term" value="P:signal transduction"/>
    <property type="evidence" value="ECO:0007669"/>
    <property type="project" value="InterPro"/>
</dbReference>
<keyword evidence="14" id="KW-1185">Reference proteome</keyword>
<evidence type="ECO:0000256" key="5">
    <source>
        <dbReference type="ARBA" id="ARBA00022729"/>
    </source>
</evidence>